<evidence type="ECO:0000256" key="4">
    <source>
        <dbReference type="ARBA" id="ARBA00013078"/>
    </source>
</evidence>
<evidence type="ECO:0000256" key="3">
    <source>
        <dbReference type="ARBA" id="ARBA00006171"/>
    </source>
</evidence>
<proteinExistence type="inferred from homology"/>
<dbReference type="Gene3D" id="3.40.50.1000">
    <property type="entry name" value="HAD superfamily/HAD-like"/>
    <property type="match status" value="1"/>
</dbReference>
<name>A0A9D1NKT4_9BACT</name>
<dbReference type="InterPro" id="IPR036412">
    <property type="entry name" value="HAD-like_sf"/>
</dbReference>
<dbReference type="GO" id="GO:0008967">
    <property type="term" value="F:phosphoglycolate phosphatase activity"/>
    <property type="evidence" value="ECO:0007669"/>
    <property type="project" value="UniProtKB-EC"/>
</dbReference>
<dbReference type="Pfam" id="PF00702">
    <property type="entry name" value="Hydrolase"/>
    <property type="match status" value="1"/>
</dbReference>
<sequence>MSPAAPRACVALDSDGTVLDTMAPKQHRFLQPMFIEAFGLQPQAAAYRACADFVNLFSATRGISRFNAILLTLEAFNAHPDVRAAGFPPVPTADLRAFVESGLPLSADALAGWLRDHPSPFLETLLAWSHAVNDAILASGAVFDVFPGVPSALAALHARCRVGIVSQSPERVLRQDWGAHGLLAHVDLVAGQELGAKPAQLAALAEGRPPADVLMVGDAFGDLNAARAFGCRFFPILPGREGESWERLTREVFPDFLAGRYAPEREAELVDAFSAALPERPAWA</sequence>
<dbReference type="AlphaFoldDB" id="A0A9D1NKT4"/>
<dbReference type="PANTHER" id="PTHR43434:SF1">
    <property type="entry name" value="PHOSPHOGLYCOLATE PHOSPHATASE"/>
    <property type="match status" value="1"/>
</dbReference>
<comment type="catalytic activity">
    <reaction evidence="1">
        <text>2-phosphoglycolate + H2O = glycolate + phosphate</text>
        <dbReference type="Rhea" id="RHEA:14369"/>
        <dbReference type="ChEBI" id="CHEBI:15377"/>
        <dbReference type="ChEBI" id="CHEBI:29805"/>
        <dbReference type="ChEBI" id="CHEBI:43474"/>
        <dbReference type="ChEBI" id="CHEBI:58033"/>
        <dbReference type="EC" id="3.1.3.18"/>
    </reaction>
</comment>
<dbReference type="SUPFAM" id="SSF56784">
    <property type="entry name" value="HAD-like"/>
    <property type="match status" value="1"/>
</dbReference>
<evidence type="ECO:0000256" key="2">
    <source>
        <dbReference type="ARBA" id="ARBA00004818"/>
    </source>
</evidence>
<keyword evidence="5" id="KW-0378">Hydrolase</keyword>
<dbReference type="EMBL" id="DVOR01000007">
    <property type="protein sequence ID" value="HIV08524.1"/>
    <property type="molecule type" value="Genomic_DNA"/>
</dbReference>
<organism evidence="5 6">
    <name type="scientific">Candidatus Spyradenecus faecavium</name>
    <dbReference type="NCBI Taxonomy" id="2840947"/>
    <lineage>
        <taxon>Bacteria</taxon>
        <taxon>Pseudomonadati</taxon>
        <taxon>Lentisphaerota</taxon>
        <taxon>Lentisphaeria</taxon>
        <taxon>Lentisphaerales</taxon>
        <taxon>Lentisphaeraceae</taxon>
        <taxon>Lentisphaeraceae incertae sedis</taxon>
        <taxon>Candidatus Spyradenecus</taxon>
    </lineage>
</organism>
<gene>
    <name evidence="5" type="ORF">IAC79_00210</name>
</gene>
<dbReference type="PANTHER" id="PTHR43434">
    <property type="entry name" value="PHOSPHOGLYCOLATE PHOSPHATASE"/>
    <property type="match status" value="1"/>
</dbReference>
<dbReference type="EC" id="3.1.3.18" evidence="4"/>
<reference evidence="5" key="2">
    <citation type="journal article" date="2021" name="PeerJ">
        <title>Extensive microbial diversity within the chicken gut microbiome revealed by metagenomics and culture.</title>
        <authorList>
            <person name="Gilroy R."/>
            <person name="Ravi A."/>
            <person name="Getino M."/>
            <person name="Pursley I."/>
            <person name="Horton D.L."/>
            <person name="Alikhan N.F."/>
            <person name="Baker D."/>
            <person name="Gharbi K."/>
            <person name="Hall N."/>
            <person name="Watson M."/>
            <person name="Adriaenssens E.M."/>
            <person name="Foster-Nyarko E."/>
            <person name="Jarju S."/>
            <person name="Secka A."/>
            <person name="Antonio M."/>
            <person name="Oren A."/>
            <person name="Chaudhuri R.R."/>
            <person name="La Ragione R."/>
            <person name="Hildebrand F."/>
            <person name="Pallen M.J."/>
        </authorList>
    </citation>
    <scope>NUCLEOTIDE SEQUENCE</scope>
    <source>
        <strain evidence="5">35461</strain>
    </source>
</reference>
<dbReference type="InterPro" id="IPR023214">
    <property type="entry name" value="HAD_sf"/>
</dbReference>
<comment type="pathway">
    <text evidence="2">Organic acid metabolism; glycolate biosynthesis; glycolate from 2-phosphoglycolate: step 1/1.</text>
</comment>
<protein>
    <recommendedName>
        <fullName evidence="4">phosphoglycolate phosphatase</fullName>
        <ecNumber evidence="4">3.1.3.18</ecNumber>
    </recommendedName>
</protein>
<reference evidence="5" key="1">
    <citation type="submission" date="2020-10" db="EMBL/GenBank/DDBJ databases">
        <authorList>
            <person name="Gilroy R."/>
        </authorList>
    </citation>
    <scope>NUCLEOTIDE SEQUENCE</scope>
    <source>
        <strain evidence="5">35461</strain>
    </source>
</reference>
<evidence type="ECO:0000313" key="5">
    <source>
        <dbReference type="EMBL" id="HIV08524.1"/>
    </source>
</evidence>
<evidence type="ECO:0000313" key="6">
    <source>
        <dbReference type="Proteomes" id="UP000886845"/>
    </source>
</evidence>
<dbReference type="Proteomes" id="UP000886845">
    <property type="component" value="Unassembled WGS sequence"/>
</dbReference>
<dbReference type="InterPro" id="IPR050155">
    <property type="entry name" value="HAD-like_hydrolase_sf"/>
</dbReference>
<evidence type="ECO:0000256" key="1">
    <source>
        <dbReference type="ARBA" id="ARBA00000830"/>
    </source>
</evidence>
<dbReference type="GO" id="GO:0006281">
    <property type="term" value="P:DNA repair"/>
    <property type="evidence" value="ECO:0007669"/>
    <property type="project" value="TreeGrafter"/>
</dbReference>
<comment type="caution">
    <text evidence="5">The sequence shown here is derived from an EMBL/GenBank/DDBJ whole genome shotgun (WGS) entry which is preliminary data.</text>
</comment>
<accession>A0A9D1NKT4</accession>
<comment type="similarity">
    <text evidence="3">Belongs to the HAD-like hydrolase superfamily. CbbY/CbbZ/Gph/YieH family.</text>
</comment>